<evidence type="ECO:0008006" key="3">
    <source>
        <dbReference type="Google" id="ProtNLM"/>
    </source>
</evidence>
<evidence type="ECO:0000313" key="2">
    <source>
        <dbReference type="Proteomes" id="UP001157017"/>
    </source>
</evidence>
<protein>
    <recommendedName>
        <fullName evidence="3">Peptidase S33 tripeptidyl aminopeptidase-like C-terminal domain-containing protein</fullName>
    </recommendedName>
</protein>
<keyword evidence="2" id="KW-1185">Reference proteome</keyword>
<dbReference type="Gene3D" id="3.40.50.1820">
    <property type="entry name" value="alpha/beta hydrolase"/>
    <property type="match status" value="1"/>
</dbReference>
<evidence type="ECO:0000313" key="1">
    <source>
        <dbReference type="EMBL" id="GMA85867.1"/>
    </source>
</evidence>
<dbReference type="InterPro" id="IPR029058">
    <property type="entry name" value="AB_hydrolase_fold"/>
</dbReference>
<comment type="caution">
    <text evidence="1">The sequence shown here is derived from an EMBL/GenBank/DDBJ whole genome shotgun (WGS) entry which is preliminary data.</text>
</comment>
<sequence>MPAAGAEVLADRVPGARLVLLPGVRHGCVAEGRTEVARHVLQHLAA</sequence>
<dbReference type="Proteomes" id="UP001157017">
    <property type="component" value="Unassembled WGS sequence"/>
</dbReference>
<reference evidence="2" key="1">
    <citation type="journal article" date="2019" name="Int. J. Syst. Evol. Microbiol.">
        <title>The Global Catalogue of Microorganisms (GCM) 10K type strain sequencing project: providing services to taxonomists for standard genome sequencing and annotation.</title>
        <authorList>
            <consortium name="The Broad Institute Genomics Platform"/>
            <consortium name="The Broad Institute Genome Sequencing Center for Infectious Disease"/>
            <person name="Wu L."/>
            <person name="Ma J."/>
        </authorList>
    </citation>
    <scope>NUCLEOTIDE SEQUENCE [LARGE SCALE GENOMIC DNA]</scope>
    <source>
        <strain evidence="2">NBRC 108730</strain>
    </source>
</reference>
<dbReference type="SUPFAM" id="SSF53474">
    <property type="entry name" value="alpha/beta-Hydrolases"/>
    <property type="match status" value="1"/>
</dbReference>
<organism evidence="1 2">
    <name type="scientific">Angustibacter aerolatus</name>
    <dbReference type="NCBI Taxonomy" id="1162965"/>
    <lineage>
        <taxon>Bacteria</taxon>
        <taxon>Bacillati</taxon>
        <taxon>Actinomycetota</taxon>
        <taxon>Actinomycetes</taxon>
        <taxon>Kineosporiales</taxon>
        <taxon>Kineosporiaceae</taxon>
    </lineage>
</organism>
<name>A0ABQ6JDK5_9ACTN</name>
<accession>A0ABQ6JDK5</accession>
<proteinExistence type="predicted"/>
<gene>
    <name evidence="1" type="ORF">GCM10025868_11170</name>
</gene>
<dbReference type="EMBL" id="BSUZ01000001">
    <property type="protein sequence ID" value="GMA85867.1"/>
    <property type="molecule type" value="Genomic_DNA"/>
</dbReference>